<name>A0A5C6C1K2_9BACT</name>
<reference evidence="2 3" key="1">
    <citation type="journal article" date="2020" name="Antonie Van Leeuwenhoek">
        <title>Rhodopirellula heiligendammensis sp. nov., Rhodopirellula pilleata sp. nov., and Rhodopirellula solitaria sp. nov. isolated from natural or artificial marine surfaces in Northern Germany and California, USA, and emended description of the genus Rhodopirellula.</title>
        <authorList>
            <person name="Kallscheuer N."/>
            <person name="Wiegand S."/>
            <person name="Jogler M."/>
            <person name="Boedeker C."/>
            <person name="Peeters S.H."/>
            <person name="Rast P."/>
            <person name="Heuer A."/>
            <person name="Jetten M.S.M."/>
            <person name="Rohde M."/>
            <person name="Jogler C."/>
        </authorList>
    </citation>
    <scope>NUCLEOTIDE SEQUENCE [LARGE SCALE GENOMIC DNA]</scope>
    <source>
        <strain evidence="2 3">Poly21</strain>
    </source>
</reference>
<feature type="compositionally biased region" description="Pro residues" evidence="1">
    <location>
        <begin position="52"/>
        <end position="64"/>
    </location>
</feature>
<protein>
    <submittedName>
        <fullName evidence="2">Uncharacterized protein</fullName>
    </submittedName>
</protein>
<feature type="region of interest" description="Disordered" evidence="1">
    <location>
        <begin position="34"/>
        <end position="81"/>
    </location>
</feature>
<gene>
    <name evidence="2" type="ORF">Poly21_01480</name>
</gene>
<sequence length="139" mass="14627">MPTILLRTINLGGTIYRRGVDIADIATPGEIESLRSGGFIASEGDDIASPSEPDPTPEPTPAVEPDPVSTPSDPPADPPKMFGLHERVIKLLAEADPPILTEDDAIEYGIKHDEDFSAIKGIGDATSDDIVKAIKASLA</sequence>
<dbReference type="AlphaFoldDB" id="A0A5C6C1K2"/>
<evidence type="ECO:0000256" key="1">
    <source>
        <dbReference type="SAM" id="MobiDB-lite"/>
    </source>
</evidence>
<accession>A0A5C6C1K2</accession>
<dbReference type="Proteomes" id="UP000319908">
    <property type="component" value="Unassembled WGS sequence"/>
</dbReference>
<evidence type="ECO:0000313" key="2">
    <source>
        <dbReference type="EMBL" id="TWU17995.1"/>
    </source>
</evidence>
<proteinExistence type="predicted"/>
<comment type="caution">
    <text evidence="2">The sequence shown here is derived from an EMBL/GenBank/DDBJ whole genome shotgun (WGS) entry which is preliminary data.</text>
</comment>
<keyword evidence="3" id="KW-1185">Reference proteome</keyword>
<dbReference type="RefSeq" id="WP_146404995.1">
    <property type="nucleotide sequence ID" value="NZ_SJPU01000001.1"/>
</dbReference>
<organism evidence="2 3">
    <name type="scientific">Allorhodopirellula heiligendammensis</name>
    <dbReference type="NCBI Taxonomy" id="2714739"/>
    <lineage>
        <taxon>Bacteria</taxon>
        <taxon>Pseudomonadati</taxon>
        <taxon>Planctomycetota</taxon>
        <taxon>Planctomycetia</taxon>
        <taxon>Pirellulales</taxon>
        <taxon>Pirellulaceae</taxon>
        <taxon>Allorhodopirellula</taxon>
    </lineage>
</organism>
<dbReference type="EMBL" id="SJPU01000001">
    <property type="protein sequence ID" value="TWU17995.1"/>
    <property type="molecule type" value="Genomic_DNA"/>
</dbReference>
<evidence type="ECO:0000313" key="3">
    <source>
        <dbReference type="Proteomes" id="UP000319908"/>
    </source>
</evidence>